<sequence>MPLTSQDKLRLLKDLLQNQAAEQYMTNGEATQIERLVSSLAADTNLDPAVHQTLDQIQQIHQINHEPFQQADVDQWLGTFSTE</sequence>
<evidence type="ECO:0000313" key="2">
    <source>
        <dbReference type="Proteomes" id="UP000315711"/>
    </source>
</evidence>
<dbReference type="AlphaFoldDB" id="A0A562QJG5"/>
<accession>A0A562QJG5</accession>
<dbReference type="Pfam" id="PF14165">
    <property type="entry name" value="YtzH"/>
    <property type="match status" value="1"/>
</dbReference>
<protein>
    <submittedName>
        <fullName evidence="1">YtzH-like protein</fullName>
    </submittedName>
</protein>
<proteinExistence type="predicted"/>
<gene>
    <name evidence="1" type="ORF">IQ10_01610</name>
</gene>
<dbReference type="Proteomes" id="UP000315711">
    <property type="component" value="Unassembled WGS sequence"/>
</dbReference>
<dbReference type="EMBL" id="VLKZ01000004">
    <property type="protein sequence ID" value="TWI56918.1"/>
    <property type="molecule type" value="Genomic_DNA"/>
</dbReference>
<name>A0A562QJG5_9BACI</name>
<dbReference type="RefSeq" id="WP_144449949.1">
    <property type="nucleotide sequence ID" value="NZ_VLKZ01000004.1"/>
</dbReference>
<organism evidence="1 2">
    <name type="scientific">Halalkalibacter nanhaiisediminis</name>
    <dbReference type="NCBI Taxonomy" id="688079"/>
    <lineage>
        <taxon>Bacteria</taxon>
        <taxon>Bacillati</taxon>
        <taxon>Bacillota</taxon>
        <taxon>Bacilli</taxon>
        <taxon>Bacillales</taxon>
        <taxon>Bacillaceae</taxon>
        <taxon>Halalkalibacter</taxon>
    </lineage>
</organism>
<dbReference type="InterPro" id="IPR025547">
    <property type="entry name" value="YtzH"/>
</dbReference>
<reference evidence="1 2" key="1">
    <citation type="journal article" date="2015" name="Stand. Genomic Sci.">
        <title>Genomic Encyclopedia of Bacterial and Archaeal Type Strains, Phase III: the genomes of soil and plant-associated and newly described type strains.</title>
        <authorList>
            <person name="Whitman W.B."/>
            <person name="Woyke T."/>
            <person name="Klenk H.P."/>
            <person name="Zhou Y."/>
            <person name="Lilburn T.G."/>
            <person name="Beck B.J."/>
            <person name="De Vos P."/>
            <person name="Vandamme P."/>
            <person name="Eisen J.A."/>
            <person name="Garrity G."/>
            <person name="Hugenholtz P."/>
            <person name="Kyrpides N.C."/>
        </authorList>
    </citation>
    <scope>NUCLEOTIDE SEQUENCE [LARGE SCALE GENOMIC DNA]</scope>
    <source>
        <strain evidence="1 2">CGMCC 1.10116</strain>
    </source>
</reference>
<keyword evidence="2" id="KW-1185">Reference proteome</keyword>
<evidence type="ECO:0000313" key="1">
    <source>
        <dbReference type="EMBL" id="TWI56918.1"/>
    </source>
</evidence>
<comment type="caution">
    <text evidence="1">The sequence shown here is derived from an EMBL/GenBank/DDBJ whole genome shotgun (WGS) entry which is preliminary data.</text>
</comment>
<dbReference type="OrthoDB" id="2931117at2"/>